<accession>A0A815H793</accession>
<dbReference type="Proteomes" id="UP000663852">
    <property type="component" value="Unassembled WGS sequence"/>
</dbReference>
<gene>
    <name evidence="2" type="ORF">EDS130_LOCUS33128</name>
    <name evidence="3" type="ORF">XAT740_LOCUS35773</name>
</gene>
<dbReference type="EMBL" id="CAJNOJ010000261">
    <property type="protein sequence ID" value="CAF1348291.1"/>
    <property type="molecule type" value="Genomic_DNA"/>
</dbReference>
<reference evidence="2" key="1">
    <citation type="submission" date="2021-02" db="EMBL/GenBank/DDBJ databases">
        <authorList>
            <person name="Nowell W R."/>
        </authorList>
    </citation>
    <scope>NUCLEOTIDE SEQUENCE</scope>
</reference>
<evidence type="ECO:0000313" key="5">
    <source>
        <dbReference type="Proteomes" id="UP000663852"/>
    </source>
</evidence>
<dbReference type="Proteomes" id="UP000663828">
    <property type="component" value="Unassembled WGS sequence"/>
</dbReference>
<organism evidence="2 5">
    <name type="scientific">Adineta ricciae</name>
    <name type="common">Rotifer</name>
    <dbReference type="NCBI Taxonomy" id="249248"/>
    <lineage>
        <taxon>Eukaryota</taxon>
        <taxon>Metazoa</taxon>
        <taxon>Spiralia</taxon>
        <taxon>Gnathifera</taxon>
        <taxon>Rotifera</taxon>
        <taxon>Eurotatoria</taxon>
        <taxon>Bdelloidea</taxon>
        <taxon>Adinetida</taxon>
        <taxon>Adinetidae</taxon>
        <taxon>Adineta</taxon>
    </lineage>
</organism>
<dbReference type="EMBL" id="CAJNOR010003615">
    <property type="protein sequence ID" value="CAF1431036.1"/>
    <property type="molecule type" value="Genomic_DNA"/>
</dbReference>
<name>A0A815H793_ADIRI</name>
<dbReference type="Gene3D" id="3.80.10.10">
    <property type="entry name" value="Ribonuclease Inhibitor"/>
    <property type="match status" value="1"/>
</dbReference>
<dbReference type="InterPro" id="IPR001810">
    <property type="entry name" value="F-box_dom"/>
</dbReference>
<protein>
    <recommendedName>
        <fullName evidence="1">F-box domain-containing protein</fullName>
    </recommendedName>
</protein>
<evidence type="ECO:0000313" key="2">
    <source>
        <dbReference type="EMBL" id="CAF1348291.1"/>
    </source>
</evidence>
<feature type="domain" description="F-box" evidence="1">
    <location>
        <begin position="2"/>
        <end position="52"/>
    </location>
</feature>
<sequence>MPASLECLPVELFYEIFSYLQLHEFLPAFSNLNNRFLTILTHTPLDRVKIGVNGMNMTTTQLYHRYLSEHQTCSHVNCLIVSNTMSIGNGIWLASHLHLFTGLRQLILFDIDRVDFESILSVLSCLRHLRRFDVKFTKYDGAASTYYDLPEGYYHERIFRSLPQLHICQLHFTPLTSSMVHPFQSNVILSTDSSFVPVNSMLARLQSLSLRTCSFHFLSHLVRHLPQLQVLAVGLCQSWFSSQYPLMNICNSSIDVSMVPNLHRLKILWSGRTDGIKLPTQLFTRDVFFQLTYFSLIAESLSSLVVQELLSMLSSQCCYSFDLHEYRRTTPMDLEQSTISNIMVNTFRTLKSRKPMEILFDTCRNGYYIWAYTLPRKCRELNLRRYWNVSNRLAQDRWSNALYRPKHCFPFVNKLIVNACTYPELVDQMISYLPSIIPWSQIVHLTIKEPLQMGQLHSILSYTSHLHTLELDEVINDITDLRENERLLTMDLLNNISTCEMLMTNGLRELIFRITSDTPNIIDIAHMIVERLPRLQIIQVDCHHPLLLQFMCILINGLNHLSFLIVECGRTDNKLYELELLAFRTANMRSFRTDTQVFEIEGFLRVWL</sequence>
<proteinExistence type="predicted"/>
<dbReference type="AlphaFoldDB" id="A0A815H793"/>
<dbReference type="PROSITE" id="PS50181">
    <property type="entry name" value="FBOX"/>
    <property type="match status" value="1"/>
</dbReference>
<evidence type="ECO:0000313" key="3">
    <source>
        <dbReference type="EMBL" id="CAF1431036.1"/>
    </source>
</evidence>
<comment type="caution">
    <text evidence="2">The sequence shown here is derived from an EMBL/GenBank/DDBJ whole genome shotgun (WGS) entry which is preliminary data.</text>
</comment>
<evidence type="ECO:0000313" key="4">
    <source>
        <dbReference type="Proteomes" id="UP000663828"/>
    </source>
</evidence>
<evidence type="ECO:0000259" key="1">
    <source>
        <dbReference type="PROSITE" id="PS50181"/>
    </source>
</evidence>
<dbReference type="InterPro" id="IPR032675">
    <property type="entry name" value="LRR_dom_sf"/>
</dbReference>
<keyword evidence="4" id="KW-1185">Reference proteome</keyword>